<keyword evidence="1" id="KW-1133">Transmembrane helix</keyword>
<dbReference type="InterPro" id="IPR037682">
    <property type="entry name" value="TonB_C"/>
</dbReference>
<protein>
    <submittedName>
        <fullName evidence="3">TonB family protein (Modular protein)</fullName>
    </submittedName>
</protein>
<keyword evidence="1" id="KW-0472">Membrane</keyword>
<dbReference type="Proteomes" id="UP000044026">
    <property type="component" value="Unassembled WGS sequence"/>
</dbReference>
<sequence>MKPQKAPKCDLQALSGVYFAIGLVIVTCFSLLAINTEFKKSPMELVQFPEVNHSLDEPIFQIVVEPPLPTQPLTTYVYEGGCRLPLDTLDILAVKDTLLEPEQDIPYYIVQDKPKFEACKDVLGEEFNRCFKQELDKHVKAHFSYPEDCRDICVQGRVFVKFRITQTGEVEVMQTRGPHPSLERKAAEIIEKLPCFIPGTSNGQPVNVLYILPLFTFKTAILKITKKRMKKNYFSLVSILFLSSNSFAFEIDLFVEIQHDSIRPVCGEPIINPKNFSVEDIGFPFNAVDEKPMFEVCKNVPKDKQFDCFKENLDKHIQKNMYYPEHHHCEMPLKTRVIVQFRINIDGSVTIANVRSPDEFFDIKAREIIQKLPRFIPGKHQGKPVAVYFFYPILFKYD</sequence>
<dbReference type="Pfam" id="PF03544">
    <property type="entry name" value="TonB_C"/>
    <property type="match status" value="2"/>
</dbReference>
<evidence type="ECO:0000256" key="1">
    <source>
        <dbReference type="SAM" id="Phobius"/>
    </source>
</evidence>
<dbReference type="Gene3D" id="3.30.1150.10">
    <property type="match status" value="2"/>
</dbReference>
<dbReference type="GO" id="GO:0098797">
    <property type="term" value="C:plasma membrane protein complex"/>
    <property type="evidence" value="ECO:0007669"/>
    <property type="project" value="TreeGrafter"/>
</dbReference>
<dbReference type="EMBL" id="CDOE01000077">
    <property type="protein sequence ID" value="CEN40860.1"/>
    <property type="molecule type" value="Genomic_DNA"/>
</dbReference>
<dbReference type="SUPFAM" id="SSF74653">
    <property type="entry name" value="TolA/TonB C-terminal domain"/>
    <property type="match status" value="2"/>
</dbReference>
<feature type="transmembrane region" description="Helical" evidence="1">
    <location>
        <begin position="12"/>
        <end position="34"/>
    </location>
</feature>
<dbReference type="InterPro" id="IPR051045">
    <property type="entry name" value="TonB-dependent_transducer"/>
</dbReference>
<reference evidence="3 4" key="1">
    <citation type="submission" date="2015-01" db="EMBL/GenBank/DDBJ databases">
        <authorList>
            <person name="Xiang T."/>
            <person name="Song Y."/>
            <person name="Huang L."/>
            <person name="Wang B."/>
            <person name="Wu P."/>
        </authorList>
    </citation>
    <scope>NUCLEOTIDE SEQUENCE [LARGE SCALE GENOMIC DNA]</scope>
    <source>
        <strain evidence="3 4">Cc12</strain>
    </source>
</reference>
<evidence type="ECO:0000313" key="4">
    <source>
        <dbReference type="Proteomes" id="UP000044026"/>
    </source>
</evidence>
<organism evidence="3 4">
    <name type="scientific">Capnocytophaga canimorsus</name>
    <dbReference type="NCBI Taxonomy" id="28188"/>
    <lineage>
        <taxon>Bacteria</taxon>
        <taxon>Pseudomonadati</taxon>
        <taxon>Bacteroidota</taxon>
        <taxon>Flavobacteriia</taxon>
        <taxon>Flavobacteriales</taxon>
        <taxon>Flavobacteriaceae</taxon>
        <taxon>Capnocytophaga</taxon>
    </lineage>
</organism>
<name>A0A0B7HNJ3_9FLAO</name>
<dbReference type="PANTHER" id="PTHR33446">
    <property type="entry name" value="PROTEIN TONB-RELATED"/>
    <property type="match status" value="1"/>
</dbReference>
<keyword evidence="1" id="KW-0812">Transmembrane</keyword>
<accession>A0A0B7HNJ3</accession>
<dbReference type="AlphaFoldDB" id="A0A0B7HNJ3"/>
<feature type="domain" description="TonB C-terminal" evidence="2">
    <location>
        <begin position="142"/>
        <end position="213"/>
    </location>
</feature>
<gene>
    <name evidence="3" type="ORF">CCAN12_790144</name>
</gene>
<dbReference type="GO" id="GO:0055085">
    <property type="term" value="P:transmembrane transport"/>
    <property type="evidence" value="ECO:0007669"/>
    <property type="project" value="InterPro"/>
</dbReference>
<feature type="domain" description="TonB C-terminal" evidence="2">
    <location>
        <begin position="321"/>
        <end position="396"/>
    </location>
</feature>
<dbReference type="PANTHER" id="PTHR33446:SF2">
    <property type="entry name" value="PROTEIN TONB"/>
    <property type="match status" value="1"/>
</dbReference>
<dbReference type="GO" id="GO:0031992">
    <property type="term" value="F:energy transducer activity"/>
    <property type="evidence" value="ECO:0007669"/>
    <property type="project" value="TreeGrafter"/>
</dbReference>
<proteinExistence type="predicted"/>
<evidence type="ECO:0000259" key="2">
    <source>
        <dbReference type="Pfam" id="PF03544"/>
    </source>
</evidence>
<evidence type="ECO:0000313" key="3">
    <source>
        <dbReference type="EMBL" id="CEN40860.1"/>
    </source>
</evidence>